<dbReference type="InterPro" id="IPR025533">
    <property type="entry name" value="DUF4419"/>
</dbReference>
<name>A0A397J1L8_9GLOM</name>
<sequence length="223" mass="25641">MTSSKSTQKITDKLEQKNEHLEHKDVKIHFEPWGDKCKFHAFSFESAENSDSNSTFINPKNISSNGFVSEIIHAYTFTNTFDSHQQHLECDFSTSTNTSITASQIILLDAMKKYFKYKVTFLCGIPKVTLDGTLEDWLHLQEKVAKIRDLGLELDFWLDRLSLNLSPPIRETMMKNSGAWLFSMFLTVVMAKRLLIGIDSSELVHVPFDLFMSGILWNDIHKL</sequence>
<dbReference type="Proteomes" id="UP000266861">
    <property type="component" value="Unassembled WGS sequence"/>
</dbReference>
<evidence type="ECO:0000313" key="2">
    <source>
        <dbReference type="Proteomes" id="UP000266861"/>
    </source>
</evidence>
<reference evidence="1 2" key="1">
    <citation type="submission" date="2018-08" db="EMBL/GenBank/DDBJ databases">
        <title>Genome and evolution of the arbuscular mycorrhizal fungus Diversispora epigaea (formerly Glomus versiforme) and its bacterial endosymbionts.</title>
        <authorList>
            <person name="Sun X."/>
            <person name="Fei Z."/>
            <person name="Harrison M."/>
        </authorList>
    </citation>
    <scope>NUCLEOTIDE SEQUENCE [LARGE SCALE GENOMIC DNA]</scope>
    <source>
        <strain evidence="1 2">IT104</strain>
    </source>
</reference>
<dbReference type="EMBL" id="PQFF01000123">
    <property type="protein sequence ID" value="RHZ80802.1"/>
    <property type="molecule type" value="Genomic_DNA"/>
</dbReference>
<accession>A0A397J1L8</accession>
<protein>
    <submittedName>
        <fullName evidence="1">Uncharacterized protein</fullName>
    </submittedName>
</protein>
<dbReference type="OrthoDB" id="9978173at2759"/>
<proteinExistence type="predicted"/>
<dbReference type="PANTHER" id="PTHR31252">
    <property type="entry name" value="DUF4419 DOMAIN-CONTAINING PROTEIN"/>
    <property type="match status" value="1"/>
</dbReference>
<comment type="caution">
    <text evidence="1">The sequence shown here is derived from an EMBL/GenBank/DDBJ whole genome shotgun (WGS) entry which is preliminary data.</text>
</comment>
<organism evidence="1 2">
    <name type="scientific">Diversispora epigaea</name>
    <dbReference type="NCBI Taxonomy" id="1348612"/>
    <lineage>
        <taxon>Eukaryota</taxon>
        <taxon>Fungi</taxon>
        <taxon>Fungi incertae sedis</taxon>
        <taxon>Mucoromycota</taxon>
        <taxon>Glomeromycotina</taxon>
        <taxon>Glomeromycetes</taxon>
        <taxon>Diversisporales</taxon>
        <taxon>Diversisporaceae</taxon>
        <taxon>Diversispora</taxon>
    </lineage>
</organism>
<dbReference type="AlphaFoldDB" id="A0A397J1L8"/>
<dbReference type="STRING" id="1348612.A0A397J1L8"/>
<keyword evidence="2" id="KW-1185">Reference proteome</keyword>
<gene>
    <name evidence="1" type="ORF">Glove_132g225</name>
</gene>
<dbReference type="PANTHER" id="PTHR31252:SF11">
    <property type="entry name" value="DUF4419 DOMAIN-CONTAINING PROTEIN"/>
    <property type="match status" value="1"/>
</dbReference>
<evidence type="ECO:0000313" key="1">
    <source>
        <dbReference type="EMBL" id="RHZ80802.1"/>
    </source>
</evidence>
<dbReference type="Pfam" id="PF14388">
    <property type="entry name" value="DUF4419"/>
    <property type="match status" value="1"/>
</dbReference>